<feature type="non-terminal residue" evidence="2">
    <location>
        <position position="1"/>
    </location>
</feature>
<name>A0A699Q9B7_TANCI</name>
<reference evidence="2" key="1">
    <citation type="journal article" date="2019" name="Sci. Rep.">
        <title>Draft genome of Tanacetum cinerariifolium, the natural source of mosquito coil.</title>
        <authorList>
            <person name="Yamashiro T."/>
            <person name="Shiraishi A."/>
            <person name="Satake H."/>
            <person name="Nakayama K."/>
        </authorList>
    </citation>
    <scope>NUCLEOTIDE SEQUENCE</scope>
</reference>
<accession>A0A699Q9B7</accession>
<sequence>STVQSYGGSEFEFVTDYMEHDQDTDGGYAPPSKDDYKHGTSKETMGLDNGDEGDEIDEDEDGDDEHHNDLEEDEDEEDDDGGVILRIQGRTTSIYNLLGRPGDSFVPFQHPLLMGPSSSRVIST</sequence>
<evidence type="ECO:0000256" key="1">
    <source>
        <dbReference type="SAM" id="MobiDB-lite"/>
    </source>
</evidence>
<gene>
    <name evidence="2" type="ORF">Tci_835538</name>
</gene>
<dbReference type="AlphaFoldDB" id="A0A699Q9B7"/>
<protein>
    <submittedName>
        <fullName evidence="2">E3 ubiquitin-protein ligase UPL2-like</fullName>
    </submittedName>
</protein>
<proteinExistence type="predicted"/>
<comment type="caution">
    <text evidence="2">The sequence shown here is derived from an EMBL/GenBank/DDBJ whole genome shotgun (WGS) entry which is preliminary data.</text>
</comment>
<feature type="region of interest" description="Disordered" evidence="1">
    <location>
        <begin position="1"/>
        <end position="82"/>
    </location>
</feature>
<organism evidence="2">
    <name type="scientific">Tanacetum cinerariifolium</name>
    <name type="common">Dalmatian daisy</name>
    <name type="synonym">Chrysanthemum cinerariifolium</name>
    <dbReference type="NCBI Taxonomy" id="118510"/>
    <lineage>
        <taxon>Eukaryota</taxon>
        <taxon>Viridiplantae</taxon>
        <taxon>Streptophyta</taxon>
        <taxon>Embryophyta</taxon>
        <taxon>Tracheophyta</taxon>
        <taxon>Spermatophyta</taxon>
        <taxon>Magnoliopsida</taxon>
        <taxon>eudicotyledons</taxon>
        <taxon>Gunneridae</taxon>
        <taxon>Pentapetalae</taxon>
        <taxon>asterids</taxon>
        <taxon>campanulids</taxon>
        <taxon>Asterales</taxon>
        <taxon>Asteraceae</taxon>
        <taxon>Asteroideae</taxon>
        <taxon>Anthemideae</taxon>
        <taxon>Anthemidinae</taxon>
        <taxon>Tanacetum</taxon>
    </lineage>
</organism>
<feature type="compositionally biased region" description="Acidic residues" evidence="1">
    <location>
        <begin position="70"/>
        <end position="81"/>
    </location>
</feature>
<evidence type="ECO:0000313" key="2">
    <source>
        <dbReference type="EMBL" id="GFC63568.1"/>
    </source>
</evidence>
<feature type="compositionally biased region" description="Basic and acidic residues" evidence="1">
    <location>
        <begin position="32"/>
        <end position="41"/>
    </location>
</feature>
<feature type="compositionally biased region" description="Acidic residues" evidence="1">
    <location>
        <begin position="49"/>
        <end position="63"/>
    </location>
</feature>
<dbReference type="EMBL" id="BKCJ010998569">
    <property type="protein sequence ID" value="GFC63568.1"/>
    <property type="molecule type" value="Genomic_DNA"/>
</dbReference>